<dbReference type="PANTHER" id="PTHR24171">
    <property type="entry name" value="ANKYRIN REPEAT DOMAIN-CONTAINING PROTEIN 39-RELATED"/>
    <property type="match status" value="1"/>
</dbReference>
<organism evidence="6">
    <name type="scientific">Fowlpox virus</name>
    <name type="common">FPV</name>
    <dbReference type="NCBI Taxonomy" id="10261"/>
    <lineage>
        <taxon>Viruses</taxon>
        <taxon>Varidnaviria</taxon>
        <taxon>Bamfordvirae</taxon>
        <taxon>Nucleocytoviricota</taxon>
        <taxon>Pokkesviricetes</taxon>
        <taxon>Chitovirales</taxon>
        <taxon>Poxviridae</taxon>
        <taxon>Chordopoxvirinae</taxon>
        <taxon>Avipoxvirus</taxon>
        <taxon>Avipoxvirus fowlpox</taxon>
    </lineage>
</organism>
<dbReference type="Proteomes" id="UP000627101">
    <property type="component" value="Segment"/>
</dbReference>
<evidence type="ECO:0000256" key="1">
    <source>
        <dbReference type="ARBA" id="ARBA00022737"/>
    </source>
</evidence>
<dbReference type="KEGG" id="vg:1486818"/>
<keyword evidence="2 3" id="KW-0040">ANK repeat</keyword>
<feature type="domain" description="PRANC" evidence="4">
    <location>
        <begin position="490"/>
        <end position="584"/>
    </location>
</feature>
<dbReference type="OrthoDB" id="29882at10239"/>
<dbReference type="Pfam" id="PF12796">
    <property type="entry name" value="Ank_2"/>
    <property type="match status" value="3"/>
</dbReference>
<dbReference type="InterPro" id="IPR002110">
    <property type="entry name" value="Ankyrin_rpt"/>
</dbReference>
<dbReference type="SUPFAM" id="SSF48403">
    <property type="entry name" value="Ankyrin repeat"/>
    <property type="match status" value="1"/>
</dbReference>
<dbReference type="PRINTS" id="PR01415">
    <property type="entry name" value="ANKYRIN"/>
</dbReference>
<accession>A0A385HA39</accession>
<dbReference type="PANTHER" id="PTHR24171:SF8">
    <property type="entry name" value="BRCA1-ASSOCIATED RING DOMAIN PROTEIN 1"/>
    <property type="match status" value="1"/>
</dbReference>
<dbReference type="Pfam" id="PF09372">
    <property type="entry name" value="PRANC"/>
    <property type="match status" value="1"/>
</dbReference>
<evidence type="ECO:0000313" key="5">
    <source>
        <dbReference type="EMBL" id="ART91679.1"/>
    </source>
</evidence>
<gene>
    <name evidence="5" type="primary">ORF246</name>
</gene>
<name>A0A385HA39_FOWPV</name>
<keyword evidence="1" id="KW-0677">Repeat</keyword>
<dbReference type="PROSITE" id="PS50088">
    <property type="entry name" value="ANK_REPEAT"/>
    <property type="match status" value="3"/>
</dbReference>
<proteinExistence type="predicted"/>
<dbReference type="PROSITE" id="PS50297">
    <property type="entry name" value="ANK_REP_REGION"/>
    <property type="match status" value="3"/>
</dbReference>
<protein>
    <submittedName>
        <fullName evidence="5">Ankyrin repeat family protein</fullName>
    </submittedName>
    <submittedName>
        <fullName evidence="6">Ankyrin repeat protein</fullName>
    </submittedName>
</protein>
<evidence type="ECO:0000259" key="4">
    <source>
        <dbReference type="Pfam" id="PF09372"/>
    </source>
</evidence>
<feature type="repeat" description="ANK" evidence="3">
    <location>
        <begin position="288"/>
        <end position="320"/>
    </location>
</feature>
<dbReference type="SMR" id="A0A385HA39"/>
<evidence type="ECO:0000256" key="2">
    <source>
        <dbReference type="ARBA" id="ARBA00023043"/>
    </source>
</evidence>
<organismHost>
    <name type="scientific">Vertebrata</name>
    <name type="common">vertebrates</name>
    <dbReference type="NCBI Taxonomy" id="7742"/>
</organismHost>
<dbReference type="InterPro" id="IPR018272">
    <property type="entry name" value="PRANC_domain"/>
</dbReference>
<dbReference type="InterPro" id="IPR036770">
    <property type="entry name" value="Ankyrin_rpt-contain_sf"/>
</dbReference>
<dbReference type="Proteomes" id="UP000515929">
    <property type="component" value="Segment"/>
</dbReference>
<dbReference type="EMBL" id="KX196452">
    <property type="protein sequence ID" value="ART91679.1"/>
    <property type="molecule type" value="Genomic_DNA"/>
</dbReference>
<sequence length="592" mass="66851">MGLYKLYRSIYIDSDEESLSAIKDFEMLEGYDPYTRDRIEEIIELNRIIELDDDDVIYDQIYFPYNPLHQVIEARRANLVEIILDQGKYTVNSVNDDFIFYPLHVLTCVPETSDVLTYLNEIEEFTLVKDLELRACKMNLSKSISIAIIKQVLKGIREFTDNDLRKLDNQIREDELKIAQLLISRGAKLDIKNEYGYTPLRNTVINGNFALTKLLLDNGADASIKCNGMTIFEISTLSQNVDMIKEIIKRCGYNHDSKILCRVASKGYINVIHFLLDIGFNVNSFDSFGETPLHAATRSGSVETVNALISYGSTVDIKDNIGSTPLMHACGNKDISKLLIEKGADPNISNIHGYTPLHNAAAYGSVDVVNLLLSYGVSIDAKDKIIGSTPLDHGVHHPEIVKLLLEKGANPNTINLYGYTPLKNAILKSRLSAEYIIPYVVLQDFSILDGRNMPGSGINMELIRNDKLLQNIKTSCEIELKRMKEIRISNRYSLDIFITTSNIKFLSRLVTNDKFSSINISSFPIYKSLLQNAINSAIELRKCLDVALYTINSRLENTLWDMLPIEIKNQIVLLLDNTDLSIISNSIQHSQN</sequence>
<dbReference type="EMBL" id="MW142017">
    <property type="protein sequence ID" value="QRM13797.1"/>
    <property type="molecule type" value="Genomic_DNA"/>
</dbReference>
<evidence type="ECO:0000256" key="3">
    <source>
        <dbReference type="PROSITE-ProRule" id="PRU00023"/>
    </source>
</evidence>
<evidence type="ECO:0000313" key="7">
    <source>
        <dbReference type="Proteomes" id="UP000515929"/>
    </source>
</evidence>
<feature type="repeat" description="ANK" evidence="3">
    <location>
        <begin position="195"/>
        <end position="227"/>
    </location>
</feature>
<feature type="repeat" description="ANK" evidence="3">
    <location>
        <begin position="352"/>
        <end position="384"/>
    </location>
</feature>
<dbReference type="Gene3D" id="1.25.40.20">
    <property type="entry name" value="Ankyrin repeat-containing domain"/>
    <property type="match status" value="5"/>
</dbReference>
<reference evidence="6" key="2">
    <citation type="journal article" date="2021" name="Arch. Virol.">
        <title>Characterisation of an Australian fowlpox virus carrying a near-full-length provirus of reticuloendotheliosis virus.</title>
        <authorList>
            <person name="Sarker S."/>
            <person name="Athukorala A."/>
            <person name="Bowden T.R."/>
            <person name="Boyle D.B."/>
        </authorList>
    </citation>
    <scope>NUCLEOTIDE SEQUENCE</scope>
    <source>
        <strain evidence="6">FWPV-S</strain>
    </source>
</reference>
<dbReference type="RefSeq" id="NP_039209.1">
    <property type="nucleotide sequence ID" value="NC_002188.1"/>
</dbReference>
<dbReference type="SMART" id="SM00248">
    <property type="entry name" value="ANK"/>
    <property type="match status" value="8"/>
</dbReference>
<reference evidence="5 7" key="1">
    <citation type="submission" date="2016-05" db="EMBL/GenBank/DDBJ databases">
        <title>The analysis of a fowlpox virus genome sequence.</title>
        <authorList>
            <person name="Zhao Y."/>
            <person name="Liu S."/>
        </authorList>
    </citation>
    <scope>NUCLEOTIDE SEQUENCE [LARGE SCALE GENOMIC DNA]</scope>
    <source>
        <strain evidence="5 7">NX10</strain>
    </source>
</reference>
<evidence type="ECO:0000313" key="6">
    <source>
        <dbReference type="EMBL" id="QRM13797.1"/>
    </source>
</evidence>